<dbReference type="Gene3D" id="1.10.10.10">
    <property type="entry name" value="Winged helix-like DNA-binding domain superfamily/Winged helix DNA-binding domain"/>
    <property type="match status" value="1"/>
</dbReference>
<evidence type="ECO:0000313" key="5">
    <source>
        <dbReference type="EMBL" id="GAG86336.1"/>
    </source>
</evidence>
<dbReference type="SUPFAM" id="SSF46785">
    <property type="entry name" value="Winged helix' DNA-binding domain"/>
    <property type="match status" value="1"/>
</dbReference>
<feature type="domain" description="HTH arsR-type" evidence="4">
    <location>
        <begin position="3"/>
        <end position="61"/>
    </location>
</feature>
<comment type="caution">
    <text evidence="5">The sequence shown here is derived from an EMBL/GenBank/DDBJ whole genome shotgun (WGS) entry which is preliminary data.</text>
</comment>
<keyword evidence="3" id="KW-0804">Transcription</keyword>
<dbReference type="InterPro" id="IPR051011">
    <property type="entry name" value="Metal_resp_trans_reg"/>
</dbReference>
<organism evidence="5">
    <name type="scientific">marine sediment metagenome</name>
    <dbReference type="NCBI Taxonomy" id="412755"/>
    <lineage>
        <taxon>unclassified sequences</taxon>
        <taxon>metagenomes</taxon>
        <taxon>ecological metagenomes</taxon>
    </lineage>
</organism>
<name>X1CPY9_9ZZZZ</name>
<dbReference type="GO" id="GO:0003677">
    <property type="term" value="F:DNA binding"/>
    <property type="evidence" value="ECO:0007669"/>
    <property type="project" value="UniProtKB-KW"/>
</dbReference>
<sequence>MNVKPSHQNISALLRAISQPARIEILLAIGTGEACVCHLEAAIGQRQAYISQQLMALREAG</sequence>
<dbReference type="InterPro" id="IPR001845">
    <property type="entry name" value="HTH_ArsR_DNA-bd_dom"/>
</dbReference>
<dbReference type="InterPro" id="IPR036390">
    <property type="entry name" value="WH_DNA-bd_sf"/>
</dbReference>
<reference evidence="5" key="1">
    <citation type="journal article" date="2014" name="Front. Microbiol.">
        <title>High frequency of phylogenetically diverse reductive dehalogenase-homologous genes in deep subseafloor sedimentary metagenomes.</title>
        <authorList>
            <person name="Kawai M."/>
            <person name="Futagami T."/>
            <person name="Toyoda A."/>
            <person name="Takaki Y."/>
            <person name="Nishi S."/>
            <person name="Hori S."/>
            <person name="Arai W."/>
            <person name="Tsubouchi T."/>
            <person name="Morono Y."/>
            <person name="Uchiyama I."/>
            <person name="Ito T."/>
            <person name="Fujiyama A."/>
            <person name="Inagaki F."/>
            <person name="Takami H."/>
        </authorList>
    </citation>
    <scope>NUCLEOTIDE SEQUENCE</scope>
    <source>
        <strain evidence="5">Expedition CK06-06</strain>
    </source>
</reference>
<evidence type="ECO:0000259" key="4">
    <source>
        <dbReference type="PROSITE" id="PS50987"/>
    </source>
</evidence>
<dbReference type="InterPro" id="IPR036388">
    <property type="entry name" value="WH-like_DNA-bd_sf"/>
</dbReference>
<protein>
    <recommendedName>
        <fullName evidence="4">HTH arsR-type domain-containing protein</fullName>
    </recommendedName>
</protein>
<evidence type="ECO:0000256" key="2">
    <source>
        <dbReference type="ARBA" id="ARBA00023125"/>
    </source>
</evidence>
<dbReference type="PRINTS" id="PR00778">
    <property type="entry name" value="HTHARSR"/>
</dbReference>
<dbReference type="GO" id="GO:0003700">
    <property type="term" value="F:DNA-binding transcription factor activity"/>
    <property type="evidence" value="ECO:0007669"/>
    <property type="project" value="InterPro"/>
</dbReference>
<keyword evidence="2" id="KW-0238">DNA-binding</keyword>
<gene>
    <name evidence="5" type="ORF">S01H4_34289</name>
</gene>
<feature type="non-terminal residue" evidence="5">
    <location>
        <position position="61"/>
    </location>
</feature>
<dbReference type="InterPro" id="IPR011991">
    <property type="entry name" value="ArsR-like_HTH"/>
</dbReference>
<keyword evidence="1" id="KW-0805">Transcription regulation</keyword>
<dbReference type="EMBL" id="BART01018132">
    <property type="protein sequence ID" value="GAG86336.1"/>
    <property type="molecule type" value="Genomic_DNA"/>
</dbReference>
<dbReference type="AlphaFoldDB" id="X1CPY9"/>
<evidence type="ECO:0000256" key="3">
    <source>
        <dbReference type="ARBA" id="ARBA00023163"/>
    </source>
</evidence>
<dbReference type="PANTHER" id="PTHR43132">
    <property type="entry name" value="ARSENICAL RESISTANCE OPERON REPRESSOR ARSR-RELATED"/>
    <property type="match status" value="1"/>
</dbReference>
<dbReference type="CDD" id="cd00090">
    <property type="entry name" value="HTH_ARSR"/>
    <property type="match status" value="1"/>
</dbReference>
<evidence type="ECO:0000256" key="1">
    <source>
        <dbReference type="ARBA" id="ARBA00023015"/>
    </source>
</evidence>
<dbReference type="Pfam" id="PF01022">
    <property type="entry name" value="HTH_5"/>
    <property type="match status" value="1"/>
</dbReference>
<accession>X1CPY9</accession>
<proteinExistence type="predicted"/>
<dbReference type="PANTHER" id="PTHR43132:SF2">
    <property type="entry name" value="ARSENICAL RESISTANCE OPERON REPRESSOR ARSR-RELATED"/>
    <property type="match status" value="1"/>
</dbReference>
<dbReference type="PROSITE" id="PS50987">
    <property type="entry name" value="HTH_ARSR_2"/>
    <property type="match status" value="1"/>
</dbReference>